<dbReference type="GO" id="GO:1990281">
    <property type="term" value="C:efflux pump complex"/>
    <property type="evidence" value="ECO:0007669"/>
    <property type="project" value="TreeGrafter"/>
</dbReference>
<dbReference type="PANTHER" id="PTHR30026">
    <property type="entry name" value="OUTER MEMBRANE PROTEIN TOLC"/>
    <property type="match status" value="1"/>
</dbReference>
<evidence type="ECO:0000256" key="7">
    <source>
        <dbReference type="ARBA" id="ARBA00023237"/>
    </source>
</evidence>
<dbReference type="GO" id="GO:0015288">
    <property type="term" value="F:porin activity"/>
    <property type="evidence" value="ECO:0007669"/>
    <property type="project" value="TreeGrafter"/>
</dbReference>
<gene>
    <name evidence="9" type="primary">NT03AP0029</name>
</gene>
<evidence type="ECO:0000256" key="4">
    <source>
        <dbReference type="ARBA" id="ARBA00022452"/>
    </source>
</evidence>
<dbReference type="InterPro" id="IPR051906">
    <property type="entry name" value="TolC-like"/>
</dbReference>
<dbReference type="PANTHER" id="PTHR30026:SF20">
    <property type="entry name" value="OUTER MEMBRANE PROTEIN TOLC"/>
    <property type="match status" value="1"/>
</dbReference>
<dbReference type="SUPFAM" id="SSF56954">
    <property type="entry name" value="Outer membrane efflux proteins (OEP)"/>
    <property type="match status" value="1"/>
</dbReference>
<feature type="coiled-coil region" evidence="8">
    <location>
        <begin position="384"/>
        <end position="418"/>
    </location>
</feature>
<keyword evidence="7" id="KW-0998">Cell outer membrane</keyword>
<dbReference type="InterPro" id="IPR003423">
    <property type="entry name" value="OMP_efflux"/>
</dbReference>
<dbReference type="GO" id="GO:0015562">
    <property type="term" value="F:efflux transmembrane transporter activity"/>
    <property type="evidence" value="ECO:0007669"/>
    <property type="project" value="InterPro"/>
</dbReference>
<dbReference type="AlphaFoldDB" id="Q6W3J9"/>
<dbReference type="GO" id="GO:0009279">
    <property type="term" value="C:cell outer membrane"/>
    <property type="evidence" value="ECO:0007669"/>
    <property type="project" value="UniProtKB-SubCell"/>
</dbReference>
<keyword evidence="5" id="KW-0812">Transmembrane</keyword>
<proteinExistence type="inferred from homology"/>
<dbReference type="Gene3D" id="1.20.1600.10">
    <property type="entry name" value="Outer membrane efflux proteins (OEP)"/>
    <property type="match status" value="1"/>
</dbReference>
<organism evidence="9">
    <name type="scientific">Alvinella pompejana epibiont 7G3</name>
    <dbReference type="NCBI Taxonomy" id="244800"/>
    <lineage>
        <taxon>Bacteria</taxon>
        <taxon>Pseudomonadati</taxon>
        <taxon>Campylobacterota</taxon>
        <taxon>Epsilonproteobacteria</taxon>
        <taxon>Campylobacterales</taxon>
        <taxon>Campylobacteraceae</taxon>
    </lineage>
</organism>
<sequence length="468" mass="53354">MVIKRAIIIFLLLLLSLKATDRGIENLSLDEALGIMQQNNLELKISKFTEQIKEYEAKIARGHKLGKADVIVEDAYSNDAGNVFGFKLKSREATFGDFGAEEFMNNMALAQQGDMAAAGRMYSDPPNRLNNPDARNHFQTTFKYMVPLYTGGKLKEYQKITDALHRMSQLDTKKLLNEKIFQVKKTFYDISLVEEYISNLSQIIANIDRLDEIVASMREEGYAKEIDQLEVQARRAEAQSMLSQAGFNKELAYQYLSFLLNQDVASIQPIYKAPMVPQIEKDRVSSTNLDIQKAQLGLQITDMAINVQKSNFLPEVGAMAEYGSSDNTPLNKFFDKDFYTVGVQAKWNLFDGKIKDNNLQKAKIENLKVQEQVNLAKEGIYLKVKKTLTQIKSKEADVASLEKQLEFAHRVYETYEEQYKEGIKSISDVLIKQSKELEVLLKLLTAKNNRNTKVFELENIINERGEEI</sequence>
<dbReference type="EMBL" id="AY312991">
    <property type="protein sequence ID" value="AAQ75182.1"/>
    <property type="molecule type" value="Genomic_DNA"/>
</dbReference>
<evidence type="ECO:0000313" key="9">
    <source>
        <dbReference type="EMBL" id="AAQ75182.1"/>
    </source>
</evidence>
<comment type="similarity">
    <text evidence="2">Belongs to the outer membrane factor (OMF) (TC 1.B.17) family.</text>
</comment>
<evidence type="ECO:0000256" key="8">
    <source>
        <dbReference type="SAM" id="Coils"/>
    </source>
</evidence>
<evidence type="ECO:0000256" key="1">
    <source>
        <dbReference type="ARBA" id="ARBA00004442"/>
    </source>
</evidence>
<dbReference type="Pfam" id="PF02321">
    <property type="entry name" value="OEP"/>
    <property type="match status" value="1"/>
</dbReference>
<name>Q6W3J9_9BACT</name>
<keyword evidence="6" id="KW-0472">Membrane</keyword>
<feature type="coiled-coil region" evidence="8">
    <location>
        <begin position="200"/>
        <end position="239"/>
    </location>
</feature>
<evidence type="ECO:0000256" key="5">
    <source>
        <dbReference type="ARBA" id="ARBA00022692"/>
    </source>
</evidence>
<protein>
    <submittedName>
        <fullName evidence="9">LipD protein</fullName>
    </submittedName>
</protein>
<reference evidence="9" key="1">
    <citation type="journal article" date="2003" name="Appl. Environ. Microbiol.">
        <title>Evidence of chemolithoautotrophy in the bacterial community associated with Alvinella pompejana, a hydrothermal vent polychaete.</title>
        <authorList>
            <person name="Campbell B.J."/>
            <person name="Stein J.L."/>
            <person name="Cary S.C."/>
        </authorList>
    </citation>
    <scope>NUCLEOTIDE SEQUENCE</scope>
</reference>
<evidence type="ECO:0000256" key="3">
    <source>
        <dbReference type="ARBA" id="ARBA00022448"/>
    </source>
</evidence>
<accession>Q6W3J9</accession>
<comment type="subcellular location">
    <subcellularLocation>
        <location evidence="1">Cell outer membrane</location>
    </subcellularLocation>
</comment>
<keyword evidence="8" id="KW-0175">Coiled coil</keyword>
<evidence type="ECO:0000256" key="2">
    <source>
        <dbReference type="ARBA" id="ARBA00007613"/>
    </source>
</evidence>
<keyword evidence="4" id="KW-1134">Transmembrane beta strand</keyword>
<evidence type="ECO:0000256" key="6">
    <source>
        <dbReference type="ARBA" id="ARBA00023136"/>
    </source>
</evidence>
<keyword evidence="3" id="KW-0813">Transport</keyword>